<proteinExistence type="predicted"/>
<gene>
    <name evidence="1" type="ORF">EV192_105382</name>
</gene>
<keyword evidence="2" id="KW-1185">Reference proteome</keyword>
<name>A0A4R2JHW4_9PSEU</name>
<comment type="caution">
    <text evidence="1">The sequence shown here is derived from an EMBL/GenBank/DDBJ whole genome shotgun (WGS) entry which is preliminary data.</text>
</comment>
<accession>A0A4R2JHW4</accession>
<dbReference type="AlphaFoldDB" id="A0A4R2JHW4"/>
<evidence type="ECO:0000313" key="2">
    <source>
        <dbReference type="Proteomes" id="UP000295680"/>
    </source>
</evidence>
<dbReference type="EMBL" id="SLWS01000005">
    <property type="protein sequence ID" value="TCO58317.1"/>
    <property type="molecule type" value="Genomic_DNA"/>
</dbReference>
<organism evidence="1 2">
    <name type="scientific">Actinocrispum wychmicini</name>
    <dbReference type="NCBI Taxonomy" id="1213861"/>
    <lineage>
        <taxon>Bacteria</taxon>
        <taxon>Bacillati</taxon>
        <taxon>Actinomycetota</taxon>
        <taxon>Actinomycetes</taxon>
        <taxon>Pseudonocardiales</taxon>
        <taxon>Pseudonocardiaceae</taxon>
        <taxon>Actinocrispum</taxon>
    </lineage>
</organism>
<dbReference type="RefSeq" id="WP_132118983.1">
    <property type="nucleotide sequence ID" value="NZ_SLWS01000005.1"/>
</dbReference>
<dbReference type="Proteomes" id="UP000295680">
    <property type="component" value="Unassembled WGS sequence"/>
</dbReference>
<sequence>MGADRGKRESYYGRYVGTVKRLGAESRVVDTGIGQNLMNSIPEFATGQVVGGTKTALGVKPAPQKDTSTTHKMTLEVTSSKVVAIIDGEELSDCGYQVGVEGGGVARLISGDMDFSAVIGESTPDGKTAKTLLISLSDGYGNGGPLKRV</sequence>
<reference evidence="1 2" key="1">
    <citation type="submission" date="2019-03" db="EMBL/GenBank/DDBJ databases">
        <title>Genomic Encyclopedia of Type Strains, Phase IV (KMG-IV): sequencing the most valuable type-strain genomes for metagenomic binning, comparative biology and taxonomic classification.</title>
        <authorList>
            <person name="Goeker M."/>
        </authorList>
    </citation>
    <scope>NUCLEOTIDE SEQUENCE [LARGE SCALE GENOMIC DNA]</scope>
    <source>
        <strain evidence="1 2">DSM 45934</strain>
    </source>
</reference>
<evidence type="ECO:0000313" key="1">
    <source>
        <dbReference type="EMBL" id="TCO58317.1"/>
    </source>
</evidence>
<protein>
    <submittedName>
        <fullName evidence="1">Uncharacterized protein</fullName>
    </submittedName>
</protein>